<name>H6NQR8_9BACL</name>
<sequence length="68" mass="7938">MYFSKRTMEPAPQEETPVWTCSKEGCNSWMRDNFAFEEQPYCPLCSSVMVQNTKMLPVLVNHFTNAKK</sequence>
<gene>
    <name evidence="1" type="ORF">PM3016_252</name>
</gene>
<organism evidence="1 2">
    <name type="scientific">Paenibacillus mucilaginosus 3016</name>
    <dbReference type="NCBI Taxonomy" id="1116391"/>
    <lineage>
        <taxon>Bacteria</taxon>
        <taxon>Bacillati</taxon>
        <taxon>Bacillota</taxon>
        <taxon>Bacilli</taxon>
        <taxon>Bacillales</taxon>
        <taxon>Paenibacillaceae</taxon>
        <taxon>Paenibacillus</taxon>
    </lineage>
</organism>
<dbReference type="Proteomes" id="UP000007523">
    <property type="component" value="Chromosome"/>
</dbReference>
<keyword evidence="2" id="KW-1185">Reference proteome</keyword>
<proteinExistence type="predicted"/>
<evidence type="ECO:0000313" key="1">
    <source>
        <dbReference type="EMBL" id="AFC27232.1"/>
    </source>
</evidence>
<evidence type="ECO:0008006" key="3">
    <source>
        <dbReference type="Google" id="ProtNLM"/>
    </source>
</evidence>
<dbReference type="STRING" id="1116391.PM3016_252"/>
<reference evidence="1 2" key="1">
    <citation type="journal article" date="2012" name="J. Bacteriol.">
        <title>Complete Genome Sequence of Paenibacillus mucilaginosus 3016, a Bacterium Functional as Microbial Fertilizer.</title>
        <authorList>
            <person name="Ma M."/>
            <person name="Wang Z."/>
            <person name="Li L."/>
            <person name="Jiang X."/>
            <person name="Guan D."/>
            <person name="Cao F."/>
            <person name="Chen H."/>
            <person name="Wang X."/>
            <person name="Shen D."/>
            <person name="Du B."/>
            <person name="Li J."/>
        </authorList>
    </citation>
    <scope>NUCLEOTIDE SEQUENCE [LARGE SCALE GENOMIC DNA]</scope>
    <source>
        <strain evidence="1 2">3016</strain>
    </source>
</reference>
<dbReference type="RefSeq" id="WP_014368182.1">
    <property type="nucleotide sequence ID" value="NC_016935.1"/>
</dbReference>
<protein>
    <recommendedName>
        <fullName evidence="3">Cold-shock protein</fullName>
    </recommendedName>
</protein>
<dbReference type="EMBL" id="CP003235">
    <property type="protein sequence ID" value="AFC27232.1"/>
    <property type="molecule type" value="Genomic_DNA"/>
</dbReference>
<dbReference type="KEGG" id="pmq:PM3016_252"/>
<evidence type="ECO:0000313" key="2">
    <source>
        <dbReference type="Proteomes" id="UP000007523"/>
    </source>
</evidence>
<dbReference type="HOGENOM" id="CLU_197449_0_0_9"/>
<dbReference type="AlphaFoldDB" id="H6NQR8"/>
<dbReference type="InterPro" id="IPR025916">
    <property type="entry name" value="YdjO"/>
</dbReference>
<accession>H6NQR8</accession>
<dbReference type="Pfam" id="PF14169">
    <property type="entry name" value="YdjO"/>
    <property type="match status" value="1"/>
</dbReference>